<keyword evidence="2" id="KW-0479">Metal-binding</keyword>
<dbReference type="PANTHER" id="PTHR11228">
    <property type="entry name" value="RADICAL SAM DOMAIN PROTEIN"/>
    <property type="match status" value="1"/>
</dbReference>
<dbReference type="SUPFAM" id="SSF102114">
    <property type="entry name" value="Radical SAM enzymes"/>
    <property type="match status" value="1"/>
</dbReference>
<evidence type="ECO:0000256" key="4">
    <source>
        <dbReference type="ARBA" id="ARBA00023014"/>
    </source>
</evidence>
<comment type="caution">
    <text evidence="6">The sequence shown here is derived from an EMBL/GenBank/DDBJ whole genome shotgun (WGS) entry which is preliminary data.</text>
</comment>
<name>A0A4Z0VV13_9BACT</name>
<evidence type="ECO:0000256" key="2">
    <source>
        <dbReference type="ARBA" id="ARBA00022723"/>
    </source>
</evidence>
<accession>A0A4Z0VV13</accession>
<proteinExistence type="predicted"/>
<dbReference type="CDD" id="cd01335">
    <property type="entry name" value="Radical_SAM"/>
    <property type="match status" value="1"/>
</dbReference>
<dbReference type="SFLD" id="SFLDS00029">
    <property type="entry name" value="Radical_SAM"/>
    <property type="match status" value="1"/>
</dbReference>
<reference evidence="6 7" key="1">
    <citation type="submission" date="2019-04" db="EMBL/GenBank/DDBJ databases">
        <title>Draft genome sequence data and analysis of a Fermenting Bacterium, Geotoga petraea strain HO-Geo1, isolated from heavy-oil petroleum reservoir in Russia.</title>
        <authorList>
            <person name="Grouzdev D.S."/>
            <person name="Semenova E.M."/>
            <person name="Sokolova D.S."/>
            <person name="Tourova T.P."/>
            <person name="Poltaraus A.B."/>
            <person name="Nazina T.N."/>
        </authorList>
    </citation>
    <scope>NUCLEOTIDE SEQUENCE [LARGE SCALE GENOMIC DNA]</scope>
    <source>
        <strain evidence="6 7">HO-Geo1</strain>
    </source>
</reference>
<dbReference type="OrthoDB" id="9763993at2"/>
<evidence type="ECO:0000259" key="5">
    <source>
        <dbReference type="Pfam" id="PF04055"/>
    </source>
</evidence>
<keyword evidence="4" id="KW-0411">Iron-sulfur</keyword>
<dbReference type="Pfam" id="PF04055">
    <property type="entry name" value="Radical_SAM"/>
    <property type="match status" value="1"/>
</dbReference>
<dbReference type="PANTHER" id="PTHR11228:SF7">
    <property type="entry name" value="PQQA PEPTIDE CYCLASE"/>
    <property type="match status" value="1"/>
</dbReference>
<dbReference type="GO" id="GO:0003824">
    <property type="term" value="F:catalytic activity"/>
    <property type="evidence" value="ECO:0007669"/>
    <property type="project" value="InterPro"/>
</dbReference>
<protein>
    <submittedName>
        <fullName evidence="6">Radical SAM protein</fullName>
    </submittedName>
</protein>
<dbReference type="GO" id="GO:0051536">
    <property type="term" value="F:iron-sulfur cluster binding"/>
    <property type="evidence" value="ECO:0007669"/>
    <property type="project" value="UniProtKB-KW"/>
</dbReference>
<dbReference type="InterPro" id="IPR058240">
    <property type="entry name" value="rSAM_sf"/>
</dbReference>
<dbReference type="InterPro" id="IPR013785">
    <property type="entry name" value="Aldolase_TIM"/>
</dbReference>
<evidence type="ECO:0000256" key="3">
    <source>
        <dbReference type="ARBA" id="ARBA00023004"/>
    </source>
</evidence>
<gene>
    <name evidence="6" type="ORF">E4650_05385</name>
</gene>
<dbReference type="InterPro" id="IPR050377">
    <property type="entry name" value="Radical_SAM_PqqE_MftC-like"/>
</dbReference>
<dbReference type="InterPro" id="IPR007197">
    <property type="entry name" value="rSAM"/>
</dbReference>
<organism evidence="6 7">
    <name type="scientific">Geotoga petraea</name>
    <dbReference type="NCBI Taxonomy" id="28234"/>
    <lineage>
        <taxon>Bacteria</taxon>
        <taxon>Thermotogati</taxon>
        <taxon>Thermotogota</taxon>
        <taxon>Thermotogae</taxon>
        <taxon>Petrotogales</taxon>
        <taxon>Petrotogaceae</taxon>
        <taxon>Geotoga</taxon>
    </lineage>
</organism>
<dbReference type="SFLD" id="SFLDG01067">
    <property type="entry name" value="SPASM/twitch_domain_containing"/>
    <property type="match status" value="1"/>
</dbReference>
<dbReference type="Proteomes" id="UP000297288">
    <property type="component" value="Unassembled WGS sequence"/>
</dbReference>
<keyword evidence="3" id="KW-0408">Iron</keyword>
<evidence type="ECO:0000256" key="1">
    <source>
        <dbReference type="ARBA" id="ARBA00022691"/>
    </source>
</evidence>
<dbReference type="GO" id="GO:0046872">
    <property type="term" value="F:metal ion binding"/>
    <property type="evidence" value="ECO:0007669"/>
    <property type="project" value="UniProtKB-KW"/>
</dbReference>
<sequence length="410" mass="48691">MKGFMYIYLKNINKIHFYGKFLYIYKANSWLKLNELKSLIFIEILKGNNNFDDLIDKVSKNNFNINYFTFSKIVIDEMKEILEISFKKNKRKKLIYSGIKNKYFPYNIQILLTNKCLHSCLHCYKYSNSIKNQKIDINKLFSFFNYIKNKTPEIEFSGGDPFLYEELDEIINNYYNDFYFSIITSGNWKNKPSPKLIEKFDNIKLTLYGYSEKTHNYFVGNKNSFKKVIKNIQYIQRYNKNLTIQTQVKSNDIEEIENFIKLSIKIGIKNIVFGEVLMIGRAINNKDNFNNYDFNLIRNNLFSLREKYKGIINISYIDSPKNLSKENFFNCKAGTLSWSILETGDITPCTLLIDEIFYLGNIYLDDYKKLINLGFEKYNNIYINNFEKIKNKYKKKGENINNICGSILKK</sequence>
<keyword evidence="1" id="KW-0949">S-adenosyl-L-methionine</keyword>
<evidence type="ECO:0000313" key="7">
    <source>
        <dbReference type="Proteomes" id="UP000297288"/>
    </source>
</evidence>
<dbReference type="AlphaFoldDB" id="A0A4Z0VV13"/>
<feature type="domain" description="Radical SAM core" evidence="5">
    <location>
        <begin position="111"/>
        <end position="261"/>
    </location>
</feature>
<evidence type="ECO:0000313" key="6">
    <source>
        <dbReference type="EMBL" id="TGG87778.1"/>
    </source>
</evidence>
<dbReference type="EMBL" id="SRME01000003">
    <property type="protein sequence ID" value="TGG87778.1"/>
    <property type="molecule type" value="Genomic_DNA"/>
</dbReference>
<dbReference type="Gene3D" id="3.20.20.70">
    <property type="entry name" value="Aldolase class I"/>
    <property type="match status" value="1"/>
</dbReference>